<evidence type="ECO:0000313" key="4">
    <source>
        <dbReference type="Proteomes" id="UP000728106"/>
    </source>
</evidence>
<organism evidence="3 4">
    <name type="scientific">Weissella confusa</name>
    <name type="common">Lactobacillus confusus</name>
    <dbReference type="NCBI Taxonomy" id="1583"/>
    <lineage>
        <taxon>Bacteria</taxon>
        <taxon>Bacillati</taxon>
        <taxon>Bacillota</taxon>
        <taxon>Bacilli</taxon>
        <taxon>Lactobacillales</taxon>
        <taxon>Lactobacillaceae</taxon>
        <taxon>Weissella</taxon>
    </lineage>
</organism>
<accession>A0A4Z0RN53</accession>
<evidence type="ECO:0000313" key="2">
    <source>
        <dbReference type="EMBL" id="MBJ7632039.1"/>
    </source>
</evidence>
<evidence type="ECO:0000313" key="3">
    <source>
        <dbReference type="EMBL" id="MBJ7639418.1"/>
    </source>
</evidence>
<name>A0A4Z0RN53_WEICO</name>
<dbReference type="AlphaFoldDB" id="A0A4Z0RN53"/>
<gene>
    <name evidence="3" type="ORF">HAU20_08490</name>
    <name evidence="2" type="ORF">HAU43_02825</name>
</gene>
<dbReference type="EMBL" id="JAAOCX010000002">
    <property type="protein sequence ID" value="MBJ7632039.1"/>
    <property type="molecule type" value="Genomic_DNA"/>
</dbReference>
<dbReference type="RefSeq" id="WP_135411200.1">
    <property type="nucleotide sequence ID" value="NZ_JAAOCP010000010.1"/>
</dbReference>
<feature type="region of interest" description="Disordered" evidence="1">
    <location>
        <begin position="96"/>
        <end position="170"/>
    </location>
</feature>
<protein>
    <submittedName>
        <fullName evidence="3">Uncharacterized protein</fullName>
    </submittedName>
</protein>
<proteinExistence type="predicted"/>
<dbReference type="Proteomes" id="UP000808038">
    <property type="component" value="Unassembled WGS sequence"/>
</dbReference>
<reference evidence="3 4" key="2">
    <citation type="journal article" date="2021" name="Int. J. Food Microbiol.">
        <title>Safety demonstration of a microbial species for use in the food chain: Weissella confusa.</title>
        <authorList>
            <person name="Bourdichon F."/>
            <person name="Patrone V."/>
            <person name="Fontana A."/>
            <person name="Milani G."/>
            <person name="Morelli L."/>
        </authorList>
    </citation>
    <scope>NUCLEOTIDE SEQUENCE [LARGE SCALE GENOMIC DNA]</scope>
    <source>
        <strain evidence="2">CCUG 30943</strain>
        <strain evidence="3 4">CCUG 43002</strain>
    </source>
</reference>
<evidence type="ECO:0000256" key="1">
    <source>
        <dbReference type="SAM" id="MobiDB-lite"/>
    </source>
</evidence>
<dbReference type="EMBL" id="JAAOCP010000010">
    <property type="protein sequence ID" value="MBJ7639418.1"/>
    <property type="molecule type" value="Genomic_DNA"/>
</dbReference>
<comment type="caution">
    <text evidence="3">The sequence shown here is derived from an EMBL/GenBank/DDBJ whole genome shotgun (WGS) entry which is preliminary data.</text>
</comment>
<sequence>MTVTVSFNAPQIQVDNGSTGVQLSQVILPYSIRNSEDSTKYLGGQMTLGQSYGIKLSDNTSDWERLGLAKIKNMVANAEIYVPDPIIEVPEGLPASSAVEAPVSSASVASSATSKAPVTSSADDSVSSSATEAPATSSADDSVASSATEAPASSASTQETTTPSESTTEA</sequence>
<reference evidence="3" key="1">
    <citation type="submission" date="2020-02" db="EMBL/GenBank/DDBJ databases">
        <authorList>
            <person name="Fontana A."/>
            <person name="Patrone V."/>
            <person name="Morelli L."/>
        </authorList>
    </citation>
    <scope>NUCLEOTIDE SEQUENCE</scope>
    <source>
        <strain evidence="2">CCUG 30943</strain>
        <strain evidence="3">CCUG 43002</strain>
    </source>
</reference>
<keyword evidence="4" id="KW-1185">Reference proteome</keyword>
<dbReference type="Proteomes" id="UP000728106">
    <property type="component" value="Unassembled WGS sequence"/>
</dbReference>